<accession>A0A151NPW9</accession>
<reference evidence="1 2" key="1">
    <citation type="journal article" date="2012" name="Genome Biol.">
        <title>Sequencing three crocodilian genomes to illuminate the evolution of archosaurs and amniotes.</title>
        <authorList>
            <person name="St John J.A."/>
            <person name="Braun E.L."/>
            <person name="Isberg S.R."/>
            <person name="Miles L.G."/>
            <person name="Chong A.Y."/>
            <person name="Gongora J."/>
            <person name="Dalzell P."/>
            <person name="Moran C."/>
            <person name="Bed'hom B."/>
            <person name="Abzhanov A."/>
            <person name="Burgess S.C."/>
            <person name="Cooksey A.M."/>
            <person name="Castoe T.A."/>
            <person name="Crawford N.G."/>
            <person name="Densmore L.D."/>
            <person name="Drew J.C."/>
            <person name="Edwards S.V."/>
            <person name="Faircloth B.C."/>
            <person name="Fujita M.K."/>
            <person name="Greenwold M.J."/>
            <person name="Hoffmann F.G."/>
            <person name="Howard J.M."/>
            <person name="Iguchi T."/>
            <person name="Janes D.E."/>
            <person name="Khan S.Y."/>
            <person name="Kohno S."/>
            <person name="de Koning A.J."/>
            <person name="Lance S.L."/>
            <person name="McCarthy F.M."/>
            <person name="McCormack J.E."/>
            <person name="Merchant M.E."/>
            <person name="Peterson D.G."/>
            <person name="Pollock D.D."/>
            <person name="Pourmand N."/>
            <person name="Raney B.J."/>
            <person name="Roessler K.A."/>
            <person name="Sanford J.R."/>
            <person name="Sawyer R.H."/>
            <person name="Schmidt C.J."/>
            <person name="Triplett E.W."/>
            <person name="Tuberville T.D."/>
            <person name="Venegas-Anaya M."/>
            <person name="Howard J.T."/>
            <person name="Jarvis E.D."/>
            <person name="Guillette L.J.Jr."/>
            <person name="Glenn T.C."/>
            <person name="Green R.E."/>
            <person name="Ray D.A."/>
        </authorList>
    </citation>
    <scope>NUCLEOTIDE SEQUENCE [LARGE SCALE GENOMIC DNA]</scope>
    <source>
        <strain evidence="1">KSC_2009_1</strain>
    </source>
</reference>
<organism evidence="1 2">
    <name type="scientific">Alligator mississippiensis</name>
    <name type="common">American alligator</name>
    <dbReference type="NCBI Taxonomy" id="8496"/>
    <lineage>
        <taxon>Eukaryota</taxon>
        <taxon>Metazoa</taxon>
        <taxon>Chordata</taxon>
        <taxon>Craniata</taxon>
        <taxon>Vertebrata</taxon>
        <taxon>Euteleostomi</taxon>
        <taxon>Archelosauria</taxon>
        <taxon>Archosauria</taxon>
        <taxon>Crocodylia</taxon>
        <taxon>Alligatoridae</taxon>
        <taxon>Alligatorinae</taxon>
        <taxon>Alligator</taxon>
    </lineage>
</organism>
<name>A0A151NPW9_ALLMI</name>
<proteinExistence type="predicted"/>
<protein>
    <submittedName>
        <fullName evidence="1">Uncharacterized protein</fullName>
    </submittedName>
</protein>
<evidence type="ECO:0000313" key="2">
    <source>
        <dbReference type="Proteomes" id="UP000050525"/>
    </source>
</evidence>
<dbReference type="Proteomes" id="UP000050525">
    <property type="component" value="Unassembled WGS sequence"/>
</dbReference>
<gene>
    <name evidence="1" type="ORF">Y1Q_0019039</name>
</gene>
<keyword evidence="2" id="KW-1185">Reference proteome</keyword>
<dbReference type="EMBL" id="AKHW03002495">
    <property type="protein sequence ID" value="KYO38535.1"/>
    <property type="molecule type" value="Genomic_DNA"/>
</dbReference>
<comment type="caution">
    <text evidence="1">The sequence shown here is derived from an EMBL/GenBank/DDBJ whole genome shotgun (WGS) entry which is preliminary data.</text>
</comment>
<dbReference type="AlphaFoldDB" id="A0A151NPW9"/>
<sequence length="97" mass="11009">MDCLEILDQRVKLGILAFQGKLDQRETEENWVFQVLSVKRVMKETRDLPDTGLPGHILEMPILSSNDTSKGAIGQKGPASFSPCELIEYVRKNSRKY</sequence>
<evidence type="ECO:0000313" key="1">
    <source>
        <dbReference type="EMBL" id="KYO38535.1"/>
    </source>
</evidence>